<dbReference type="Proteomes" id="UP001060085">
    <property type="component" value="Linkage Group LG01"/>
</dbReference>
<gene>
    <name evidence="1" type="ORF">M9H77_01987</name>
</gene>
<keyword evidence="2" id="KW-1185">Reference proteome</keyword>
<comment type="caution">
    <text evidence="1">The sequence shown here is derived from an EMBL/GenBank/DDBJ whole genome shotgun (WGS) entry which is preliminary data.</text>
</comment>
<organism evidence="1 2">
    <name type="scientific">Catharanthus roseus</name>
    <name type="common">Madagascar periwinkle</name>
    <name type="synonym">Vinca rosea</name>
    <dbReference type="NCBI Taxonomy" id="4058"/>
    <lineage>
        <taxon>Eukaryota</taxon>
        <taxon>Viridiplantae</taxon>
        <taxon>Streptophyta</taxon>
        <taxon>Embryophyta</taxon>
        <taxon>Tracheophyta</taxon>
        <taxon>Spermatophyta</taxon>
        <taxon>Magnoliopsida</taxon>
        <taxon>eudicotyledons</taxon>
        <taxon>Gunneridae</taxon>
        <taxon>Pentapetalae</taxon>
        <taxon>asterids</taxon>
        <taxon>lamiids</taxon>
        <taxon>Gentianales</taxon>
        <taxon>Apocynaceae</taxon>
        <taxon>Rauvolfioideae</taxon>
        <taxon>Vinceae</taxon>
        <taxon>Catharanthinae</taxon>
        <taxon>Catharanthus</taxon>
    </lineage>
</organism>
<sequence>MHLPQPKFKNQHGHDAFRILMIMTRCISRLFTTSSATSFSSRLELVLKDANFTDFTKERHSYLIRTHQHTDSYSVSDIIKCYALSPSSITKAQVAFYQIDQPTLPIWNFMIRGFSQSSRPDEAINMFNKMRGQGYHGNNLTFIFTLKASARVSDIITGKKVHVFVIKLGFESYLYVGNSLVYMYASCGALDFARNVFDEMSDRDLVSWNSLICGYSQCKKYKEVLGLFDTMCAANLKADAVTMVKVLLACGHFGDWGRTDSLVKYIDDNCVEIDVYLGNTLIDMYGRRGLVEMAREVFDKMVQRNIVTWNSMIMGYSKAGNLQDGRRLFDEMPRRDKISWTSIIVGYCQAKLFSDAIRTFQEMMAAKVEPDEITIASVLSACAHMGMHNVGKAVHEYICQYGVEIDIYVGNALIDMYCKCGLFEKALEVFHDMKEKDSVSWTSVISGIAVNGGSQHALNLFNQMLTEGIKPTHGSFVGVLLACAHSGLVDEGLKYFESMERDHGLVPEMKHYGCIVDLLGRCGNLEKAYEFIQKMPVVPDVVVWRILLGACRVHGNIHIAEIASSKVLKLDPKNGANYVLSSSSFATAGRWNDATNMRELIDRDDVQKKPPGWSSLEVNSVTSSEPQEKGFCWLENG</sequence>
<proteinExistence type="predicted"/>
<accession>A0ACC0C792</accession>
<reference evidence="2" key="1">
    <citation type="journal article" date="2023" name="Nat. Plants">
        <title>Single-cell RNA sequencing provides a high-resolution roadmap for understanding the multicellular compartmentation of specialized metabolism.</title>
        <authorList>
            <person name="Sun S."/>
            <person name="Shen X."/>
            <person name="Li Y."/>
            <person name="Li Y."/>
            <person name="Wang S."/>
            <person name="Li R."/>
            <person name="Zhang H."/>
            <person name="Shen G."/>
            <person name="Guo B."/>
            <person name="Wei J."/>
            <person name="Xu J."/>
            <person name="St-Pierre B."/>
            <person name="Chen S."/>
            <person name="Sun C."/>
        </authorList>
    </citation>
    <scope>NUCLEOTIDE SEQUENCE [LARGE SCALE GENOMIC DNA]</scope>
</reference>
<evidence type="ECO:0000313" key="2">
    <source>
        <dbReference type="Proteomes" id="UP001060085"/>
    </source>
</evidence>
<dbReference type="EMBL" id="CM044701">
    <property type="protein sequence ID" value="KAI5680760.1"/>
    <property type="molecule type" value="Genomic_DNA"/>
</dbReference>
<protein>
    <submittedName>
        <fullName evidence="1">Uncharacterized protein</fullName>
    </submittedName>
</protein>
<evidence type="ECO:0000313" key="1">
    <source>
        <dbReference type="EMBL" id="KAI5680760.1"/>
    </source>
</evidence>
<name>A0ACC0C792_CATRO</name>